<protein>
    <submittedName>
        <fullName evidence="2">ISKra4 family transposase</fullName>
    </submittedName>
</protein>
<dbReference type="AlphaFoldDB" id="A0A9X5HEZ4"/>
<proteinExistence type="predicted"/>
<dbReference type="EMBL" id="JAAGNA010001215">
    <property type="protein sequence ID" value="NEC53672.1"/>
    <property type="molecule type" value="Genomic_DNA"/>
</dbReference>
<evidence type="ECO:0000313" key="2">
    <source>
        <dbReference type="EMBL" id="NEC53672.1"/>
    </source>
</evidence>
<sequence>IERGRRRRPATVSGKVTVIRIACRGTGVEDLHPADAAPNPPSGMHAHGLARPAATEATRGSFAEACERVDAVTGAGVGHRQI</sequence>
<dbReference type="Proteomes" id="UP000471745">
    <property type="component" value="Unassembled WGS sequence"/>
</dbReference>
<comment type="caution">
    <text evidence="2">The sequence shown here is derived from an EMBL/GenBank/DDBJ whole genome shotgun (WGS) entry which is preliminary data.</text>
</comment>
<name>A0A9X5HEZ4_9ACTN</name>
<reference evidence="2 3" key="1">
    <citation type="submission" date="2020-01" db="EMBL/GenBank/DDBJ databases">
        <title>Insect and environment-associated Actinomycetes.</title>
        <authorList>
            <person name="Currrie C."/>
            <person name="Chevrette M."/>
            <person name="Carlson C."/>
            <person name="Stubbendieck R."/>
            <person name="Wendt-Pienkowski E."/>
        </authorList>
    </citation>
    <scope>NUCLEOTIDE SEQUENCE [LARGE SCALE GENOMIC DNA]</scope>
    <source>
        <strain evidence="2 3">SID8189</strain>
    </source>
</reference>
<feature type="non-terminal residue" evidence="2">
    <location>
        <position position="1"/>
    </location>
</feature>
<accession>A0A9X5HEZ4</accession>
<organism evidence="2 3">
    <name type="scientific">Actinospica acidiphila</name>
    <dbReference type="NCBI Taxonomy" id="304899"/>
    <lineage>
        <taxon>Bacteria</taxon>
        <taxon>Bacillati</taxon>
        <taxon>Actinomycetota</taxon>
        <taxon>Actinomycetes</taxon>
        <taxon>Catenulisporales</taxon>
        <taxon>Actinospicaceae</taxon>
        <taxon>Actinospica</taxon>
    </lineage>
</organism>
<evidence type="ECO:0000313" key="3">
    <source>
        <dbReference type="Proteomes" id="UP000471745"/>
    </source>
</evidence>
<evidence type="ECO:0000256" key="1">
    <source>
        <dbReference type="SAM" id="MobiDB-lite"/>
    </source>
</evidence>
<keyword evidence="3" id="KW-1185">Reference proteome</keyword>
<gene>
    <name evidence="2" type="ORF">G3I18_34760</name>
</gene>
<feature type="region of interest" description="Disordered" evidence="1">
    <location>
        <begin position="34"/>
        <end position="55"/>
    </location>
</feature>